<gene>
    <name evidence="15" type="ORF">BJ085DRAFT_30830</name>
</gene>
<evidence type="ECO:0000313" key="16">
    <source>
        <dbReference type="Proteomes" id="UP000268162"/>
    </source>
</evidence>
<dbReference type="PANTHER" id="PTHR24006">
    <property type="entry name" value="UBIQUITIN CARBOXYL-TERMINAL HYDROLASE"/>
    <property type="match status" value="1"/>
</dbReference>
<dbReference type="EMBL" id="ML002259">
    <property type="protein sequence ID" value="RKP39599.1"/>
    <property type="molecule type" value="Genomic_DNA"/>
</dbReference>
<dbReference type="InterPro" id="IPR015892">
    <property type="entry name" value="Carbonic_anhydrase_CS"/>
</dbReference>
<dbReference type="InterPro" id="IPR050164">
    <property type="entry name" value="Peptidase_C19"/>
</dbReference>
<dbReference type="PROSITE" id="PS00972">
    <property type="entry name" value="USP_1"/>
    <property type="match status" value="1"/>
</dbReference>
<dbReference type="GO" id="GO:0005634">
    <property type="term" value="C:nucleus"/>
    <property type="evidence" value="ECO:0007669"/>
    <property type="project" value="TreeGrafter"/>
</dbReference>
<dbReference type="GO" id="GO:0004089">
    <property type="term" value="F:carbonate dehydratase activity"/>
    <property type="evidence" value="ECO:0007669"/>
    <property type="project" value="InterPro"/>
</dbReference>
<dbReference type="InterPro" id="IPR038765">
    <property type="entry name" value="Papain-like_cys_pep_sf"/>
</dbReference>
<feature type="compositionally biased region" description="Polar residues" evidence="12">
    <location>
        <begin position="137"/>
        <end position="148"/>
    </location>
</feature>
<dbReference type="GO" id="GO:0015976">
    <property type="term" value="P:carbon utilization"/>
    <property type="evidence" value="ECO:0007669"/>
    <property type="project" value="InterPro"/>
</dbReference>
<proteinExistence type="inferred from homology"/>
<evidence type="ECO:0000256" key="1">
    <source>
        <dbReference type="ARBA" id="ARBA00000707"/>
    </source>
</evidence>
<dbReference type="Gene3D" id="3.30.40.10">
    <property type="entry name" value="Zinc/RING finger domain, C3HC4 (zinc finger)"/>
    <property type="match status" value="1"/>
</dbReference>
<keyword evidence="7 11" id="KW-0378">Hydrolase</keyword>
<keyword evidence="6 11" id="KW-0833">Ubl conjugation pathway</keyword>
<dbReference type="PROSITE" id="PS00704">
    <property type="entry name" value="PROK_CO2_ANHYDRASE_1"/>
    <property type="match status" value="1"/>
</dbReference>
<dbReference type="PROSITE" id="PS00973">
    <property type="entry name" value="USP_2"/>
    <property type="match status" value="1"/>
</dbReference>
<dbReference type="EC" id="3.4.19.12" evidence="11"/>
<dbReference type="InterPro" id="IPR013083">
    <property type="entry name" value="Znf_RING/FYVE/PHD"/>
</dbReference>
<accession>A0A4V1J5M7</accession>
<sequence length="860" mass="92866">MTNVSKAASEPACESNDDASPPEATAKHPCLLCLICGKSFCTDSANPPNFTSGHAHEHFTRLNQQHAIFLQPSTGQFWCFGCQAEVAVTDRKNQLLMEAKAAIDGALKSVASGVLSTSTPPQSSGSHRSRPAKANRTAVQTSAKINSPPSSPRALSPVGSERPASRPQPPTCGLTNLGNTCFFNSVLQALLATRPLRDQLRLSAEGLEGADSAGENESMPLKSHRFSLFAPAPPSPLTYPFVSVLNNVWSNTERGRDSVVNPNPLFSAVSRRWRQFKGYQQQDSHEFLRMLFDALQEEAVKIHRDLGSPPSASPKASSDSDSGTESAPPAKSPNPYRAAVNKLIAKTVTTTETGKTTYVDDLFAGRLTNPIVCDVCFTIVQPKEPFYDLSLAIASENKPMDSGRSPLRKKSKLKVADPWTSPEDTADSQEDSAHDSTMEIPLSDNEGDQSPTQPEFTPLLSGSASGSDSDSDSAHSLGDPPQYTVRPVAKVTTKLRTMSIEHAIEADSESEATGSDTGRASLNSNSAPDVSSSNGGSPGPLSPVSSPPLSPNIRPRRSSPVVVVDEVRNQLVEKLFAPVPGQLPPTLPELTSSGRLHHQASTQSLQAPHSGPPALTSSLGIRSQSQIGLPVTRRGPQTLEDCLRRFAMVEKLEGDNAYACENCTKLLREQQAAEQDNESMTLSDAASDAPDTPPSSGPLIDQPARRRYLIQHPCPPVLIFHLKRFQQVSTYRSYTTRKLDDPIAFPEHLDMTPYIIPPTLARELAGESPASGNPDAEGADIMSEGHQYRLYAVVEHMGSINFGHYVAYVASPAHHSADHEPTNSEAGGRIWTYCSDSRVRPSRLEEVLDSQAYLLFYERV</sequence>
<feature type="compositionally biased region" description="Low complexity" evidence="12">
    <location>
        <begin position="459"/>
        <end position="479"/>
    </location>
</feature>
<dbReference type="SUPFAM" id="SSF54001">
    <property type="entry name" value="Cysteine proteinases"/>
    <property type="match status" value="1"/>
</dbReference>
<evidence type="ECO:0000259" key="14">
    <source>
        <dbReference type="PROSITE" id="PS50271"/>
    </source>
</evidence>
<comment type="catalytic activity">
    <reaction evidence="1 11">
        <text>Thiol-dependent hydrolysis of ester, thioester, amide, peptide and isopeptide bonds formed by the C-terminal Gly of ubiquitin (a 76-residue protein attached to proteins as an intracellular targeting signal).</text>
        <dbReference type="EC" id="3.4.19.12"/>
    </reaction>
</comment>
<dbReference type="STRING" id="215637.A0A4V1J5M7"/>
<evidence type="ECO:0000256" key="11">
    <source>
        <dbReference type="RuleBase" id="RU366025"/>
    </source>
</evidence>
<feature type="region of interest" description="Disordered" evidence="12">
    <location>
        <begin position="397"/>
        <end position="487"/>
    </location>
</feature>
<evidence type="ECO:0000256" key="8">
    <source>
        <dbReference type="ARBA" id="ARBA00022807"/>
    </source>
</evidence>
<comment type="similarity">
    <text evidence="2 11">Belongs to the peptidase C19 family.</text>
</comment>
<dbReference type="GO" id="GO:0016579">
    <property type="term" value="P:protein deubiquitination"/>
    <property type="evidence" value="ECO:0007669"/>
    <property type="project" value="InterPro"/>
</dbReference>
<feature type="compositionally biased region" description="Polar residues" evidence="12">
    <location>
        <begin position="511"/>
        <end position="529"/>
    </location>
</feature>
<evidence type="ECO:0000313" key="15">
    <source>
        <dbReference type="EMBL" id="RKP39599.1"/>
    </source>
</evidence>
<keyword evidence="8 11" id="KW-0788">Thiol protease</keyword>
<feature type="region of interest" description="Disordered" evidence="12">
    <location>
        <begin position="503"/>
        <end position="559"/>
    </location>
</feature>
<keyword evidence="4" id="KW-0479">Metal-binding</keyword>
<dbReference type="InterPro" id="IPR028889">
    <property type="entry name" value="USP"/>
</dbReference>
<dbReference type="PROSITE" id="PS50271">
    <property type="entry name" value="ZF_UBP"/>
    <property type="match status" value="1"/>
</dbReference>
<dbReference type="SUPFAM" id="SSF57850">
    <property type="entry name" value="RING/U-box"/>
    <property type="match status" value="1"/>
</dbReference>
<dbReference type="GO" id="GO:0004843">
    <property type="term" value="F:cysteine-type deubiquitinase activity"/>
    <property type="evidence" value="ECO:0007669"/>
    <property type="project" value="UniProtKB-UniRule"/>
</dbReference>
<dbReference type="AlphaFoldDB" id="A0A4V1J5M7"/>
<evidence type="ECO:0000256" key="3">
    <source>
        <dbReference type="ARBA" id="ARBA00022670"/>
    </source>
</evidence>
<feature type="compositionally biased region" description="Polar residues" evidence="12">
    <location>
        <begin position="114"/>
        <end position="126"/>
    </location>
</feature>
<dbReference type="PROSITE" id="PS50235">
    <property type="entry name" value="USP_3"/>
    <property type="match status" value="1"/>
</dbReference>
<dbReference type="PANTHER" id="PTHR24006:SF888">
    <property type="entry name" value="UBIQUITIN CARBOXYL-TERMINAL HYDROLASE 30"/>
    <property type="match status" value="1"/>
</dbReference>
<dbReference type="GO" id="GO:0006508">
    <property type="term" value="P:proteolysis"/>
    <property type="evidence" value="ECO:0007669"/>
    <property type="project" value="UniProtKB-KW"/>
</dbReference>
<keyword evidence="5 10" id="KW-0863">Zinc-finger</keyword>
<dbReference type="InterPro" id="IPR001607">
    <property type="entry name" value="Znf_UBP"/>
</dbReference>
<feature type="region of interest" description="Disordered" evidence="12">
    <location>
        <begin position="671"/>
        <end position="701"/>
    </location>
</feature>
<evidence type="ECO:0000256" key="9">
    <source>
        <dbReference type="ARBA" id="ARBA00022833"/>
    </source>
</evidence>
<evidence type="ECO:0000259" key="13">
    <source>
        <dbReference type="PROSITE" id="PS50235"/>
    </source>
</evidence>
<feature type="region of interest" description="Disordered" evidence="12">
    <location>
        <begin position="1"/>
        <end position="23"/>
    </location>
</feature>
<evidence type="ECO:0000256" key="5">
    <source>
        <dbReference type="ARBA" id="ARBA00022771"/>
    </source>
</evidence>
<feature type="domain" description="USP" evidence="13">
    <location>
        <begin position="172"/>
        <end position="860"/>
    </location>
</feature>
<evidence type="ECO:0000256" key="6">
    <source>
        <dbReference type="ARBA" id="ARBA00022786"/>
    </source>
</evidence>
<feature type="domain" description="UBP-type" evidence="14">
    <location>
        <begin position="1"/>
        <end position="106"/>
    </location>
</feature>
<evidence type="ECO:0000256" key="7">
    <source>
        <dbReference type="ARBA" id="ARBA00022801"/>
    </source>
</evidence>
<feature type="region of interest" description="Disordered" evidence="12">
    <location>
        <begin position="113"/>
        <end position="171"/>
    </location>
</feature>
<dbReference type="Pfam" id="PF00443">
    <property type="entry name" value="UCH"/>
    <property type="match status" value="1"/>
</dbReference>
<dbReference type="Pfam" id="PF02148">
    <property type="entry name" value="zf-UBP"/>
    <property type="match status" value="1"/>
</dbReference>
<feature type="region of interest" description="Disordered" evidence="12">
    <location>
        <begin position="579"/>
        <end position="618"/>
    </location>
</feature>
<evidence type="ECO:0000256" key="2">
    <source>
        <dbReference type="ARBA" id="ARBA00009085"/>
    </source>
</evidence>
<dbReference type="Gene3D" id="3.90.70.10">
    <property type="entry name" value="Cysteine proteinases"/>
    <property type="match status" value="2"/>
</dbReference>
<feature type="compositionally biased region" description="Polar residues" evidence="12">
    <location>
        <begin position="672"/>
        <end position="684"/>
    </location>
</feature>
<evidence type="ECO:0000256" key="10">
    <source>
        <dbReference type="PROSITE-ProRule" id="PRU00502"/>
    </source>
</evidence>
<dbReference type="InterPro" id="IPR018200">
    <property type="entry name" value="USP_CS"/>
</dbReference>
<keyword evidence="3 11" id="KW-0645">Protease</keyword>
<dbReference type="GO" id="GO:0005829">
    <property type="term" value="C:cytosol"/>
    <property type="evidence" value="ECO:0007669"/>
    <property type="project" value="TreeGrafter"/>
</dbReference>
<name>A0A4V1J5M7_9FUNG</name>
<reference evidence="16" key="1">
    <citation type="journal article" date="2018" name="Nat. Microbiol.">
        <title>Leveraging single-cell genomics to expand the fungal tree of life.</title>
        <authorList>
            <person name="Ahrendt S.R."/>
            <person name="Quandt C.A."/>
            <person name="Ciobanu D."/>
            <person name="Clum A."/>
            <person name="Salamov A."/>
            <person name="Andreopoulos B."/>
            <person name="Cheng J.F."/>
            <person name="Woyke T."/>
            <person name="Pelin A."/>
            <person name="Henrissat B."/>
            <person name="Reynolds N.K."/>
            <person name="Benny G.L."/>
            <person name="Smith M.E."/>
            <person name="James T.Y."/>
            <person name="Grigoriev I.V."/>
        </authorList>
    </citation>
    <scope>NUCLEOTIDE SEQUENCE [LARGE SCALE GENOMIC DNA]</scope>
    <source>
        <strain evidence="16">RSA 468</strain>
    </source>
</reference>
<evidence type="ECO:0000256" key="12">
    <source>
        <dbReference type="SAM" id="MobiDB-lite"/>
    </source>
</evidence>
<feature type="region of interest" description="Disordered" evidence="12">
    <location>
        <begin position="305"/>
        <end position="336"/>
    </location>
</feature>
<keyword evidence="9" id="KW-0862">Zinc</keyword>
<protein>
    <recommendedName>
        <fullName evidence="11">Ubiquitin carboxyl-terminal hydrolase</fullName>
        <ecNumber evidence="11">3.4.19.12</ecNumber>
    </recommendedName>
</protein>
<feature type="compositionally biased region" description="Polar residues" evidence="12">
    <location>
        <begin position="589"/>
        <end position="607"/>
    </location>
</feature>
<dbReference type="Proteomes" id="UP000268162">
    <property type="component" value="Unassembled WGS sequence"/>
</dbReference>
<dbReference type="InterPro" id="IPR001394">
    <property type="entry name" value="Peptidase_C19_UCH"/>
</dbReference>
<keyword evidence="16" id="KW-1185">Reference proteome</keyword>
<evidence type="ECO:0000256" key="4">
    <source>
        <dbReference type="ARBA" id="ARBA00022723"/>
    </source>
</evidence>
<organism evidence="15 16">
    <name type="scientific">Dimargaris cristalligena</name>
    <dbReference type="NCBI Taxonomy" id="215637"/>
    <lineage>
        <taxon>Eukaryota</taxon>
        <taxon>Fungi</taxon>
        <taxon>Fungi incertae sedis</taxon>
        <taxon>Zoopagomycota</taxon>
        <taxon>Kickxellomycotina</taxon>
        <taxon>Dimargaritomycetes</taxon>
        <taxon>Dimargaritales</taxon>
        <taxon>Dimargaritaceae</taxon>
        <taxon>Dimargaris</taxon>
    </lineage>
</organism>
<dbReference type="GO" id="GO:0008270">
    <property type="term" value="F:zinc ion binding"/>
    <property type="evidence" value="ECO:0007669"/>
    <property type="project" value="UniProtKB-KW"/>
</dbReference>
<feature type="compositionally biased region" description="Low complexity" evidence="12">
    <location>
        <begin position="308"/>
        <end position="321"/>
    </location>
</feature>